<reference evidence="2 3" key="1">
    <citation type="submission" date="2020-08" db="EMBL/GenBank/DDBJ databases">
        <title>Genomic Encyclopedia of Type Strains, Phase IV (KMG-V): Genome sequencing to study the core and pangenomes of soil and plant-associated prokaryotes.</title>
        <authorList>
            <person name="Whitman W."/>
        </authorList>
    </citation>
    <scope>NUCLEOTIDE SEQUENCE [LARGE SCALE GENOMIC DNA]</scope>
    <source>
        <strain evidence="2 3">SEMIA 4060</strain>
    </source>
</reference>
<dbReference type="RefSeq" id="WP_184709954.1">
    <property type="nucleotide sequence ID" value="NZ_JACHBG010000022.1"/>
</dbReference>
<evidence type="ECO:0000313" key="2">
    <source>
        <dbReference type="EMBL" id="MBB6488404.1"/>
    </source>
</evidence>
<proteinExistence type="predicted"/>
<sequence>MRGIFYFLLTCVLLTSSSYAGTLPPDRGIYWDYSWNYGLDGASLDNPDAALADLKAMGVKRVHIWLNDQPRTQRDIRCDQTFAYSSDWNRERAGKFVAALQSAGFHVALTISPWVTTQTYLDSLAHGPLLIARDAKKPVDIEYDMEANWTDGFQKALGKSCKSLINSQQAEAKLVAMTREISPRSQLGLSVAETYLNSHGALLKGSDWISPQAYRAGSVSDIWSALQAHHYERPVWFAISAQTKGFDKGEGPGLTRAQFAAEISAVASLQHKHTRQVPGYLIWGRREINSQFSDYGSDYLHGNQ</sequence>
<dbReference type="Proteomes" id="UP000565576">
    <property type="component" value="Unassembled WGS sequence"/>
</dbReference>
<evidence type="ECO:0000256" key="1">
    <source>
        <dbReference type="SAM" id="SignalP"/>
    </source>
</evidence>
<keyword evidence="1" id="KW-0732">Signal</keyword>
<evidence type="ECO:0000313" key="3">
    <source>
        <dbReference type="Proteomes" id="UP000565576"/>
    </source>
</evidence>
<name>A0A7X0IWG0_9HYPH</name>
<gene>
    <name evidence="2" type="ORF">GGD46_005718</name>
</gene>
<protein>
    <submittedName>
        <fullName evidence="2">Uncharacterized protein</fullName>
    </submittedName>
</protein>
<dbReference type="EMBL" id="JACHBG010000022">
    <property type="protein sequence ID" value="MBB6488404.1"/>
    <property type="molecule type" value="Genomic_DNA"/>
</dbReference>
<organism evidence="2 3">
    <name type="scientific">Rhizobium lusitanum</name>
    <dbReference type="NCBI Taxonomy" id="293958"/>
    <lineage>
        <taxon>Bacteria</taxon>
        <taxon>Pseudomonadati</taxon>
        <taxon>Pseudomonadota</taxon>
        <taxon>Alphaproteobacteria</taxon>
        <taxon>Hyphomicrobiales</taxon>
        <taxon>Rhizobiaceae</taxon>
        <taxon>Rhizobium/Agrobacterium group</taxon>
        <taxon>Rhizobium</taxon>
    </lineage>
</organism>
<feature type="signal peptide" evidence="1">
    <location>
        <begin position="1"/>
        <end position="20"/>
    </location>
</feature>
<accession>A0A7X0IWG0</accession>
<comment type="caution">
    <text evidence="2">The sequence shown here is derived from an EMBL/GenBank/DDBJ whole genome shotgun (WGS) entry which is preliminary data.</text>
</comment>
<feature type="chain" id="PRO_5031190713" evidence="1">
    <location>
        <begin position="21"/>
        <end position="304"/>
    </location>
</feature>
<dbReference type="AlphaFoldDB" id="A0A7X0IWG0"/>